<evidence type="ECO:0000313" key="2">
    <source>
        <dbReference type="EMBL" id="SVC12614.1"/>
    </source>
</evidence>
<proteinExistence type="predicted"/>
<reference evidence="2" key="1">
    <citation type="submission" date="2018-05" db="EMBL/GenBank/DDBJ databases">
        <authorList>
            <person name="Lanie J.A."/>
            <person name="Ng W.-L."/>
            <person name="Kazmierczak K.M."/>
            <person name="Andrzejewski T.M."/>
            <person name="Davidsen T.M."/>
            <person name="Wayne K.J."/>
            <person name="Tettelin H."/>
            <person name="Glass J.I."/>
            <person name="Rusch D."/>
            <person name="Podicherti R."/>
            <person name="Tsui H.-C.T."/>
            <person name="Winkler M.E."/>
        </authorList>
    </citation>
    <scope>NUCLEOTIDE SEQUENCE</scope>
</reference>
<dbReference type="AlphaFoldDB" id="A0A382JJP3"/>
<accession>A0A382JJP3</accession>
<keyword evidence="1" id="KW-1133">Transmembrane helix</keyword>
<feature type="transmembrane region" description="Helical" evidence="1">
    <location>
        <begin position="80"/>
        <end position="101"/>
    </location>
</feature>
<sequence>VIIDLALFPFREMSPMIGLTCFSFAAGVGMLYVFKWTSDQEGLEDVKRKIHAGIFEIRLFSDDIRAIFTAQRDIFRYNFVYLRLALAPLLWMIIPFVLMVAQLQLHYGYEGLIVGEPVIVKVAMSGERAVGNGLGTEGDVGSSVVELEVPDGLRLETPRLTIRSLNQAEWRLVADEPGSYELGIRVGDQVYSKSVEVSSQVVKRSPIRTDRFLDQLLYPGEPGFPSGAAVSAIEVLYPEREVNFFGWDTHWLVPFIIITIILSFVLKKPLRVTF</sequence>
<feature type="non-terminal residue" evidence="2">
    <location>
        <position position="1"/>
    </location>
</feature>
<evidence type="ECO:0000256" key="1">
    <source>
        <dbReference type="SAM" id="Phobius"/>
    </source>
</evidence>
<feature type="transmembrane region" description="Helical" evidence="1">
    <location>
        <begin position="249"/>
        <end position="266"/>
    </location>
</feature>
<gene>
    <name evidence="2" type="ORF">METZ01_LOCUS265468</name>
</gene>
<name>A0A382JJP3_9ZZZZ</name>
<protein>
    <submittedName>
        <fullName evidence="2">Uncharacterized protein</fullName>
    </submittedName>
</protein>
<feature type="transmembrane region" description="Helical" evidence="1">
    <location>
        <begin position="16"/>
        <end position="34"/>
    </location>
</feature>
<dbReference type="EMBL" id="UINC01074930">
    <property type="protein sequence ID" value="SVC12614.1"/>
    <property type="molecule type" value="Genomic_DNA"/>
</dbReference>
<keyword evidence="1" id="KW-0812">Transmembrane</keyword>
<keyword evidence="1" id="KW-0472">Membrane</keyword>
<organism evidence="2">
    <name type="scientific">marine metagenome</name>
    <dbReference type="NCBI Taxonomy" id="408172"/>
    <lineage>
        <taxon>unclassified sequences</taxon>
        <taxon>metagenomes</taxon>
        <taxon>ecological metagenomes</taxon>
    </lineage>
</organism>